<dbReference type="STRING" id="1221996.QY95_02521"/>
<dbReference type="Gene3D" id="3.40.50.300">
    <property type="entry name" value="P-loop containing nucleotide triphosphate hydrolases"/>
    <property type="match status" value="1"/>
</dbReference>
<dbReference type="InterPro" id="IPR027417">
    <property type="entry name" value="P-loop_NTPase"/>
</dbReference>
<dbReference type="AlphaFoldDB" id="A0A0F5I0Q1"/>
<evidence type="ECO:0000313" key="3">
    <source>
        <dbReference type="Proteomes" id="UP000031563"/>
    </source>
</evidence>
<dbReference type="InterPro" id="IPR052539">
    <property type="entry name" value="MGD_biosynthesis_adapter"/>
</dbReference>
<gene>
    <name evidence="2" type="ORF">QY95_02521</name>
</gene>
<keyword evidence="3" id="KW-1185">Reference proteome</keyword>
<sequence>MAVGLKKPILQVAGYQNSGKTTLMVKLIEEAKRQSWAVASFKHHGHGGTPALPENEKDSTRHLHAGALASGVEGGGVLNIIAAKAEWKVEEILAVYDSLPVDLLLLEGYKQADYPKIVLIRGEEEIRLLSELGNIQAVISWRPLPEEERTYPVFLFSEEEQYIQWFVQYMSCRLQRRENHG</sequence>
<comment type="caution">
    <text evidence="2">The sequence shown here is derived from an EMBL/GenBank/DDBJ whole genome shotgun (WGS) entry which is preliminary data.</text>
</comment>
<evidence type="ECO:0000259" key="1">
    <source>
        <dbReference type="Pfam" id="PF03205"/>
    </source>
</evidence>
<dbReference type="PANTHER" id="PTHR40072:SF1">
    <property type="entry name" value="MOLYBDOPTERIN-GUANINE DINUCLEOTIDE BIOSYNTHESIS ADAPTER PROTEIN"/>
    <property type="match status" value="1"/>
</dbReference>
<dbReference type="NCBIfam" id="TIGR00176">
    <property type="entry name" value="mobB"/>
    <property type="match status" value="1"/>
</dbReference>
<dbReference type="EMBL" id="JWIR02000043">
    <property type="protein sequence ID" value="KKB39081.1"/>
    <property type="molecule type" value="Genomic_DNA"/>
</dbReference>
<feature type="domain" description="Molybdopterin-guanine dinucleotide biosynthesis protein B (MobB)" evidence="1">
    <location>
        <begin position="9"/>
        <end position="141"/>
    </location>
</feature>
<reference evidence="2" key="1">
    <citation type="submission" date="2015-02" db="EMBL/GenBank/DDBJ databases">
        <title>Genome Assembly of Bacillaceae bacterium MTCC 8252.</title>
        <authorList>
            <person name="Verma A."/>
            <person name="Khatri I."/>
            <person name="Mual P."/>
            <person name="Subramanian S."/>
            <person name="Krishnamurthi S."/>
        </authorList>
    </citation>
    <scope>NUCLEOTIDE SEQUENCE [LARGE SCALE GENOMIC DNA]</scope>
    <source>
        <strain evidence="2">MTCC 8252</strain>
    </source>
</reference>
<dbReference type="GO" id="GO:0005525">
    <property type="term" value="F:GTP binding"/>
    <property type="evidence" value="ECO:0007669"/>
    <property type="project" value="InterPro"/>
</dbReference>
<dbReference type="OrthoDB" id="9786803at2"/>
<dbReference type="SUPFAM" id="SSF52540">
    <property type="entry name" value="P-loop containing nucleoside triphosphate hydrolases"/>
    <property type="match status" value="1"/>
</dbReference>
<dbReference type="PANTHER" id="PTHR40072">
    <property type="entry name" value="MOLYBDOPTERIN-GUANINE DINUCLEOTIDE BIOSYNTHESIS ADAPTER PROTEIN-RELATED"/>
    <property type="match status" value="1"/>
</dbReference>
<dbReference type="GO" id="GO:0006777">
    <property type="term" value="P:Mo-molybdopterin cofactor biosynthetic process"/>
    <property type="evidence" value="ECO:0007669"/>
    <property type="project" value="InterPro"/>
</dbReference>
<protein>
    <submittedName>
        <fullName evidence="2">Molybdopterin-guanine dinucleotide biosynthesis protein MobB</fullName>
    </submittedName>
</protein>
<organism evidence="2 3">
    <name type="scientific">Bacillus thermotolerans</name>
    <name type="common">Quasibacillus thermotolerans</name>
    <dbReference type="NCBI Taxonomy" id="1221996"/>
    <lineage>
        <taxon>Bacteria</taxon>
        <taxon>Bacillati</taxon>
        <taxon>Bacillota</taxon>
        <taxon>Bacilli</taxon>
        <taxon>Bacillales</taxon>
        <taxon>Bacillaceae</taxon>
        <taxon>Bacillus</taxon>
    </lineage>
</organism>
<proteinExistence type="predicted"/>
<name>A0A0F5I0Q1_BACTR</name>
<dbReference type="CDD" id="cd03116">
    <property type="entry name" value="MobB"/>
    <property type="match status" value="1"/>
</dbReference>
<dbReference type="InterPro" id="IPR004435">
    <property type="entry name" value="MobB_dom"/>
</dbReference>
<evidence type="ECO:0000313" key="2">
    <source>
        <dbReference type="EMBL" id="KKB39081.1"/>
    </source>
</evidence>
<dbReference type="RefSeq" id="WP_040037723.1">
    <property type="nucleotide sequence ID" value="NZ_JWIQ02000073.1"/>
</dbReference>
<dbReference type="Proteomes" id="UP000031563">
    <property type="component" value="Unassembled WGS sequence"/>
</dbReference>
<accession>A0A0F5I0Q1</accession>
<dbReference type="Pfam" id="PF03205">
    <property type="entry name" value="MobB"/>
    <property type="match status" value="1"/>
</dbReference>